<proteinExistence type="predicted"/>
<protein>
    <submittedName>
        <fullName evidence="2">DUF6263 family protein</fullName>
    </submittedName>
</protein>
<name>A0ABZ2TU41_9FLAO</name>
<keyword evidence="3" id="KW-1185">Reference proteome</keyword>
<dbReference type="RefSeq" id="WP_340934604.1">
    <property type="nucleotide sequence ID" value="NZ_CP150496.1"/>
</dbReference>
<feature type="signal peptide" evidence="1">
    <location>
        <begin position="1"/>
        <end position="18"/>
    </location>
</feature>
<feature type="chain" id="PRO_5045388773" evidence="1">
    <location>
        <begin position="19"/>
        <end position="244"/>
    </location>
</feature>
<dbReference type="EMBL" id="CP150496">
    <property type="protein sequence ID" value="WYW56651.1"/>
    <property type="molecule type" value="Genomic_DNA"/>
</dbReference>
<evidence type="ECO:0000256" key="1">
    <source>
        <dbReference type="SAM" id="SignalP"/>
    </source>
</evidence>
<evidence type="ECO:0000313" key="3">
    <source>
        <dbReference type="Proteomes" id="UP001491088"/>
    </source>
</evidence>
<accession>A0ABZ2TU41</accession>
<dbReference type="Proteomes" id="UP001491088">
    <property type="component" value="Chromosome"/>
</dbReference>
<keyword evidence="1" id="KW-0732">Signal</keyword>
<organism evidence="2 3">
    <name type="scientific">Polaribacter marinaquae</name>
    <dbReference type="NCBI Taxonomy" id="1642819"/>
    <lineage>
        <taxon>Bacteria</taxon>
        <taxon>Pseudomonadati</taxon>
        <taxon>Bacteroidota</taxon>
        <taxon>Flavobacteriia</taxon>
        <taxon>Flavobacteriales</taxon>
        <taxon>Flavobacteriaceae</taxon>
    </lineage>
</organism>
<sequence length="244" mass="26623">MKKLLLLFVLSIAFNSVAQESVLLRANYKKGDTYLVNLDQSQSMGAQGGVDMKMTMSMEVSEASDEKITTSSNIKSINMNMLQGGNVMTYDSSTKEEDLDEMGKMMSQQFKPMMQAKIISTLTSRGEILETKVDPSNPMMDQFTKQTKGVTYPEEKVSVGSSWEDEVNEQGMTVKTVYTVSKIAAGKVYIDVSGTVSGMGTGDVKGKLIVNADSGVQETLNLIMNMNAGGMEMKITTKSTTTKQ</sequence>
<evidence type="ECO:0000313" key="2">
    <source>
        <dbReference type="EMBL" id="WYW56651.1"/>
    </source>
</evidence>
<reference evidence="2 3" key="1">
    <citation type="submission" date="2024-03" db="EMBL/GenBank/DDBJ databases">
        <authorList>
            <person name="Cao K."/>
        </authorList>
    </citation>
    <scope>NUCLEOTIDE SEQUENCE [LARGE SCALE GENOMIC DNA]</scope>
    <source>
        <strain evidence="2 3">MCCC 1K00696</strain>
    </source>
</reference>
<gene>
    <name evidence="2" type="ORF">WG950_05200</name>
</gene>